<comment type="caution">
    <text evidence="8">The sequence shown here is derived from an EMBL/GenBank/DDBJ whole genome shotgun (WGS) entry which is preliminary data.</text>
</comment>
<protein>
    <submittedName>
        <fullName evidence="8">DoxX family protein</fullName>
    </submittedName>
</protein>
<reference evidence="8" key="1">
    <citation type="submission" date="2023-07" db="EMBL/GenBank/DDBJ databases">
        <title>The genome sequence of Rhodocytophaga aerolata KACC 12507.</title>
        <authorList>
            <person name="Zhang X."/>
        </authorList>
    </citation>
    <scope>NUCLEOTIDE SEQUENCE</scope>
    <source>
        <strain evidence="8">KACC 12507</strain>
    </source>
</reference>
<dbReference type="Proteomes" id="UP001168528">
    <property type="component" value="Unassembled WGS sequence"/>
</dbReference>
<dbReference type="InterPro" id="IPR032808">
    <property type="entry name" value="DoxX"/>
</dbReference>
<dbReference type="RefSeq" id="WP_302036247.1">
    <property type="nucleotide sequence ID" value="NZ_JAUKPO010000001.1"/>
</dbReference>
<evidence type="ECO:0000256" key="4">
    <source>
        <dbReference type="ARBA" id="ARBA00022692"/>
    </source>
</evidence>
<keyword evidence="6 7" id="KW-0472">Membrane</keyword>
<feature type="transmembrane region" description="Helical" evidence="7">
    <location>
        <begin position="76"/>
        <end position="96"/>
    </location>
</feature>
<keyword evidence="9" id="KW-1185">Reference proteome</keyword>
<accession>A0ABT8R040</accession>
<feature type="transmembrane region" description="Helical" evidence="7">
    <location>
        <begin position="53"/>
        <end position="70"/>
    </location>
</feature>
<organism evidence="8 9">
    <name type="scientific">Rhodocytophaga aerolata</name>
    <dbReference type="NCBI Taxonomy" id="455078"/>
    <lineage>
        <taxon>Bacteria</taxon>
        <taxon>Pseudomonadati</taxon>
        <taxon>Bacteroidota</taxon>
        <taxon>Cytophagia</taxon>
        <taxon>Cytophagales</taxon>
        <taxon>Rhodocytophagaceae</taxon>
        <taxon>Rhodocytophaga</taxon>
    </lineage>
</organism>
<dbReference type="PANTHER" id="PTHR33452">
    <property type="entry name" value="OXIDOREDUCTASE CATD-RELATED"/>
    <property type="match status" value="1"/>
</dbReference>
<dbReference type="EMBL" id="JAUKPO010000001">
    <property type="protein sequence ID" value="MDO1445461.1"/>
    <property type="molecule type" value="Genomic_DNA"/>
</dbReference>
<comment type="similarity">
    <text evidence="2">Belongs to the DoxX family.</text>
</comment>
<evidence type="ECO:0000256" key="3">
    <source>
        <dbReference type="ARBA" id="ARBA00022475"/>
    </source>
</evidence>
<evidence type="ECO:0000256" key="7">
    <source>
        <dbReference type="SAM" id="Phobius"/>
    </source>
</evidence>
<evidence type="ECO:0000256" key="6">
    <source>
        <dbReference type="ARBA" id="ARBA00023136"/>
    </source>
</evidence>
<keyword evidence="4 7" id="KW-0812">Transmembrane</keyword>
<sequence>METHTPIDEHPGGPVLAHHGKNVLLSTDATDMASFCLRVTLGLVMFPHGMQKLFGWFGGAGLQNTIGYYITNYGVLPMITLLVIVAEAAGSIALIIGFWSRLVAAGIGLIMIGAIFSVHFQHGFFMNWTGQQAGEGFEFHLLVIGMCIALIIRGSGKWSVDSYLDHRLNP</sequence>
<evidence type="ECO:0000313" key="9">
    <source>
        <dbReference type="Proteomes" id="UP001168528"/>
    </source>
</evidence>
<proteinExistence type="inferred from homology"/>
<evidence type="ECO:0000313" key="8">
    <source>
        <dbReference type="EMBL" id="MDO1445461.1"/>
    </source>
</evidence>
<dbReference type="PANTHER" id="PTHR33452:SF1">
    <property type="entry name" value="INNER MEMBRANE PROTEIN YPHA-RELATED"/>
    <property type="match status" value="1"/>
</dbReference>
<evidence type="ECO:0000256" key="2">
    <source>
        <dbReference type="ARBA" id="ARBA00006679"/>
    </source>
</evidence>
<gene>
    <name evidence="8" type="ORF">Q0590_04320</name>
</gene>
<evidence type="ECO:0000256" key="5">
    <source>
        <dbReference type="ARBA" id="ARBA00022989"/>
    </source>
</evidence>
<name>A0ABT8R040_9BACT</name>
<dbReference type="InterPro" id="IPR051907">
    <property type="entry name" value="DoxX-like_oxidoreductase"/>
</dbReference>
<feature type="transmembrane region" description="Helical" evidence="7">
    <location>
        <begin position="103"/>
        <end position="125"/>
    </location>
</feature>
<feature type="transmembrane region" description="Helical" evidence="7">
    <location>
        <begin position="137"/>
        <end position="154"/>
    </location>
</feature>
<keyword evidence="5 7" id="KW-1133">Transmembrane helix</keyword>
<evidence type="ECO:0000256" key="1">
    <source>
        <dbReference type="ARBA" id="ARBA00004651"/>
    </source>
</evidence>
<comment type="subcellular location">
    <subcellularLocation>
        <location evidence="1">Cell membrane</location>
        <topology evidence="1">Multi-pass membrane protein</topology>
    </subcellularLocation>
</comment>
<dbReference type="Pfam" id="PF07681">
    <property type="entry name" value="DoxX"/>
    <property type="match status" value="1"/>
</dbReference>
<keyword evidence="3" id="KW-1003">Cell membrane</keyword>